<dbReference type="PANTHER" id="PTHR31636">
    <property type="entry name" value="OSJNBA0084A10.13 PROTEIN-RELATED"/>
    <property type="match status" value="1"/>
</dbReference>
<evidence type="ECO:0000313" key="6">
    <source>
        <dbReference type="Proteomes" id="UP001454036"/>
    </source>
</evidence>
<organism evidence="5 6">
    <name type="scientific">Lithospermum erythrorhizon</name>
    <name type="common">Purple gromwell</name>
    <name type="synonym">Lithospermum officinale var. erythrorhizon</name>
    <dbReference type="NCBI Taxonomy" id="34254"/>
    <lineage>
        <taxon>Eukaryota</taxon>
        <taxon>Viridiplantae</taxon>
        <taxon>Streptophyta</taxon>
        <taxon>Embryophyta</taxon>
        <taxon>Tracheophyta</taxon>
        <taxon>Spermatophyta</taxon>
        <taxon>Magnoliopsida</taxon>
        <taxon>eudicotyledons</taxon>
        <taxon>Gunneridae</taxon>
        <taxon>Pentapetalae</taxon>
        <taxon>asterids</taxon>
        <taxon>lamiids</taxon>
        <taxon>Boraginales</taxon>
        <taxon>Boraginaceae</taxon>
        <taxon>Boraginoideae</taxon>
        <taxon>Lithospermeae</taxon>
        <taxon>Lithospermum</taxon>
    </lineage>
</organism>
<evidence type="ECO:0000256" key="3">
    <source>
        <dbReference type="PROSITE-ProRule" id="PRU01191"/>
    </source>
</evidence>
<feature type="region of interest" description="SAW" evidence="3">
    <location>
        <begin position="693"/>
        <end position="768"/>
    </location>
</feature>
<reference evidence="5 6" key="1">
    <citation type="submission" date="2024-01" db="EMBL/GenBank/DDBJ databases">
        <title>The complete chloroplast genome sequence of Lithospermum erythrorhizon: insights into the phylogenetic relationship among Boraginaceae species and the maternal lineages of purple gromwells.</title>
        <authorList>
            <person name="Okada T."/>
            <person name="Watanabe K."/>
        </authorList>
    </citation>
    <scope>NUCLEOTIDE SEQUENCE [LARGE SCALE GENOMIC DNA]</scope>
</reference>
<keyword evidence="6" id="KW-1185">Reference proteome</keyword>
<dbReference type="AlphaFoldDB" id="A0AAV3PNJ9"/>
<proteinExistence type="inferred from homology"/>
<protein>
    <recommendedName>
        <fullName evidence="7">Scarecrow-like protein 9</fullName>
    </recommendedName>
</protein>
<feature type="short sequence motif" description="VHIID" evidence="3">
    <location>
        <begin position="505"/>
        <end position="509"/>
    </location>
</feature>
<comment type="similarity">
    <text evidence="3">Belongs to the GRAS family.</text>
</comment>
<keyword evidence="1" id="KW-0805">Transcription regulation</keyword>
<dbReference type="EMBL" id="BAABME010002027">
    <property type="protein sequence ID" value="GAA0152683.1"/>
    <property type="molecule type" value="Genomic_DNA"/>
</dbReference>
<name>A0AAV3PNJ9_LITER</name>
<comment type="caution">
    <text evidence="3">Lacks conserved residue(s) required for the propagation of feature annotation.</text>
</comment>
<feature type="region of interest" description="Leucine repeat II (LRII)" evidence="3">
    <location>
        <begin position="555"/>
        <end position="587"/>
    </location>
</feature>
<dbReference type="Pfam" id="PF03514">
    <property type="entry name" value="GRAS"/>
    <property type="match status" value="1"/>
</dbReference>
<dbReference type="InterPro" id="IPR005202">
    <property type="entry name" value="TF_GRAS"/>
</dbReference>
<feature type="region of interest" description="VHIID" evidence="3">
    <location>
        <begin position="474"/>
        <end position="539"/>
    </location>
</feature>
<keyword evidence="2" id="KW-0804">Transcription</keyword>
<feature type="region of interest" description="Disordered" evidence="4">
    <location>
        <begin position="287"/>
        <end position="314"/>
    </location>
</feature>
<evidence type="ECO:0000256" key="1">
    <source>
        <dbReference type="ARBA" id="ARBA00023015"/>
    </source>
</evidence>
<feature type="region of interest" description="Disordered" evidence="4">
    <location>
        <begin position="365"/>
        <end position="391"/>
    </location>
</feature>
<comment type="caution">
    <text evidence="5">The sequence shown here is derived from an EMBL/GenBank/DDBJ whole genome shotgun (WGS) entry which is preliminary data.</text>
</comment>
<gene>
    <name evidence="5" type="ORF">LIER_11101</name>
</gene>
<evidence type="ECO:0000256" key="4">
    <source>
        <dbReference type="SAM" id="MobiDB-lite"/>
    </source>
</evidence>
<feature type="compositionally biased region" description="Basic and acidic residues" evidence="4">
    <location>
        <begin position="287"/>
        <end position="297"/>
    </location>
</feature>
<sequence>MDPRIRSYSSSLNGVQMRNHQPDIVSVDQNISNVPRFETVYQDLILGDVPRFEDHYVQPNYDPAQFFSNEPISGNLTSSSALGIDDDFNEDCDLSDAVLTYINRMLMEEDMEDKTCMLQESLELQAKEQSFYEALGKTNPQSTEINGALYNSHNGDSLEIYTSENHQNNHVIRGYHDERSDHLINSSWIPNQVDFNYGVSCEVQNYPSNVSICSSNSLSTVVDGLVESPVSPVRSADAYNESQLVWNFNKGVEEANKYLPTEHKLLINLDFNGHLLQEQKGIRENNEVKKEETREEETFLPTGSRGRKNPYSDGIELEEGRRTKQAAVYTESPIRSEEFDMVLLHSMGKGEAELKALRTKLIDATRKKVQQNAQPKGSNRGKGRGRRQSSKKEVIDLRTLLINCAQAVAADDRCNASELVKQIRQHSSPFGDGNQRLANCFADGLEARLAGIGSQIYKTLVNKRTSAANYLKAYQTYLASSPFRKISVLASNKTAMLKAHNATRVHVIDFGILYGFQWPTFMQRLAGRDGGPPKLRITGIEFPQPGFRPAERIEETGRRLADYAKTFNVPFEYNAIAKKWETIRVEELKIQKDEFLFINCLYRFKNLHDETVASESSRTAVLNLISKIKPDIFIHGTVNGAYSAPFFVTRFREALFHFSALFDMLETNVPREMPERMLIEREIFGREAMNVIACEGWERVERPETYKQWQVRHLRAGFTQIPFPREIMNLSTDKVRSNYHKDFVIGEDNQWLLLGWKGRIIYALSCWTAS</sequence>
<feature type="region of interest" description="Leucine repeat I (LRI)" evidence="3">
    <location>
        <begin position="395"/>
        <end position="455"/>
    </location>
</feature>
<dbReference type="PROSITE" id="PS50985">
    <property type="entry name" value="GRAS"/>
    <property type="match status" value="1"/>
</dbReference>
<dbReference type="Proteomes" id="UP001454036">
    <property type="component" value="Unassembled WGS sequence"/>
</dbReference>
<evidence type="ECO:0000313" key="5">
    <source>
        <dbReference type="EMBL" id="GAA0152683.1"/>
    </source>
</evidence>
<accession>A0AAV3PNJ9</accession>
<evidence type="ECO:0000256" key="2">
    <source>
        <dbReference type="ARBA" id="ARBA00023163"/>
    </source>
</evidence>
<evidence type="ECO:0008006" key="7">
    <source>
        <dbReference type="Google" id="ProtNLM"/>
    </source>
</evidence>
<feature type="compositionally biased region" description="Basic residues" evidence="4">
    <location>
        <begin position="379"/>
        <end position="389"/>
    </location>
</feature>